<comment type="caution">
    <text evidence="1">The sequence shown here is derived from an EMBL/GenBank/DDBJ whole genome shotgun (WGS) entry which is preliminary data.</text>
</comment>
<protein>
    <submittedName>
        <fullName evidence="1">Uncharacterized protein</fullName>
    </submittedName>
</protein>
<dbReference type="AlphaFoldDB" id="A0A7Y6JWQ9"/>
<evidence type="ECO:0000313" key="2">
    <source>
        <dbReference type="Proteomes" id="UP000594380"/>
    </source>
</evidence>
<dbReference type="RefSeq" id="WP_176104966.1">
    <property type="nucleotide sequence ID" value="NZ_JAALDK010000001.1"/>
</dbReference>
<sequence>MNAFAILLTFARLTKIAHTAEVEFWKNPDFSKTVMPESVPPALRKAARHHLGIAPIIVISTIPHPNRMKAKYLRALVGPAKKINCWKPQKTRNL</sequence>
<dbReference type="Proteomes" id="UP000594380">
    <property type="component" value="Unassembled WGS sequence"/>
</dbReference>
<reference evidence="1 2" key="1">
    <citation type="submission" date="2020-02" db="EMBL/GenBank/DDBJ databases">
        <title>Paraburkholderia simonii sp. nov. and Paraburkholderia youngii sp. nov. Brazilian and Mexican Mimosa-associated rhizobia.</title>
        <authorList>
            <person name="Mavima L."/>
            <person name="Beukes C.W."/>
            <person name="Chan W.Y."/>
            <person name="Palmer M."/>
            <person name="De Meyer S.E."/>
            <person name="James E.K."/>
            <person name="Venter S.N."/>
            <person name="Steenkamp E.T."/>
        </authorList>
    </citation>
    <scope>NUCLEOTIDE SEQUENCE [LARGE SCALE GENOMIC DNA]</scope>
    <source>
        <strain evidence="1 2">JPY169</strain>
    </source>
</reference>
<organism evidence="1 2">
    <name type="scientific">Paraburkholderia youngii</name>
    <dbReference type="NCBI Taxonomy" id="2782701"/>
    <lineage>
        <taxon>Bacteria</taxon>
        <taxon>Pseudomonadati</taxon>
        <taxon>Pseudomonadota</taxon>
        <taxon>Betaproteobacteria</taxon>
        <taxon>Burkholderiales</taxon>
        <taxon>Burkholderiaceae</taxon>
        <taxon>Paraburkholderia</taxon>
    </lineage>
</organism>
<accession>A0A7Y6JWQ9</accession>
<name>A0A7Y6JWQ9_9BURK</name>
<gene>
    <name evidence="1" type="ORF">G5S42_10705</name>
</gene>
<evidence type="ECO:0000313" key="1">
    <source>
        <dbReference type="EMBL" id="NUY00160.1"/>
    </source>
</evidence>
<dbReference type="EMBL" id="JAALDK010000001">
    <property type="protein sequence ID" value="NUY00160.1"/>
    <property type="molecule type" value="Genomic_DNA"/>
</dbReference>
<dbReference type="GeneID" id="301100804"/>
<proteinExistence type="predicted"/>